<dbReference type="STRING" id="1121316.SAMN02745207_03299"/>
<dbReference type="OrthoDB" id="9775197at2"/>
<protein>
    <submittedName>
        <fullName evidence="4">Amino acid ABC transporter substrate-binding protein, PAAT family (TC 3.A.1.3.-)</fullName>
    </submittedName>
</protein>
<feature type="signal peptide" evidence="2">
    <location>
        <begin position="1"/>
        <end position="21"/>
    </location>
</feature>
<keyword evidence="5" id="KW-1185">Reference proteome</keyword>
<proteinExistence type="predicted"/>
<feature type="chain" id="PRO_5038807515" evidence="2">
    <location>
        <begin position="22"/>
        <end position="268"/>
    </location>
</feature>
<dbReference type="InterPro" id="IPR001638">
    <property type="entry name" value="Solute-binding_3/MltF_N"/>
</dbReference>
<evidence type="ECO:0000313" key="5">
    <source>
        <dbReference type="Proteomes" id="UP000184447"/>
    </source>
</evidence>
<evidence type="ECO:0000256" key="1">
    <source>
        <dbReference type="ARBA" id="ARBA00022729"/>
    </source>
</evidence>
<dbReference type="SUPFAM" id="SSF53850">
    <property type="entry name" value="Periplasmic binding protein-like II"/>
    <property type="match status" value="1"/>
</dbReference>
<dbReference type="PANTHER" id="PTHR35936:SF34">
    <property type="entry name" value="ABC TRANSPORTER EXTRACELLULAR-BINDING PROTEIN YCKB-RELATED"/>
    <property type="match status" value="1"/>
</dbReference>
<dbReference type="AlphaFoldDB" id="A0A1M5X366"/>
<evidence type="ECO:0000256" key="2">
    <source>
        <dbReference type="SAM" id="SignalP"/>
    </source>
</evidence>
<dbReference type="PROSITE" id="PS51257">
    <property type="entry name" value="PROKAR_LIPOPROTEIN"/>
    <property type="match status" value="1"/>
</dbReference>
<dbReference type="Pfam" id="PF00497">
    <property type="entry name" value="SBP_bac_3"/>
    <property type="match status" value="1"/>
</dbReference>
<keyword evidence="1 2" id="KW-0732">Signal</keyword>
<gene>
    <name evidence="4" type="ORF">SAMN02745207_03299</name>
</gene>
<organism evidence="4 5">
    <name type="scientific">Clostridium grantii DSM 8605</name>
    <dbReference type="NCBI Taxonomy" id="1121316"/>
    <lineage>
        <taxon>Bacteria</taxon>
        <taxon>Bacillati</taxon>
        <taxon>Bacillota</taxon>
        <taxon>Clostridia</taxon>
        <taxon>Eubacteriales</taxon>
        <taxon>Clostridiaceae</taxon>
        <taxon>Clostridium</taxon>
    </lineage>
</organism>
<dbReference type="SMART" id="SM00062">
    <property type="entry name" value="PBPb"/>
    <property type="match status" value="1"/>
</dbReference>
<reference evidence="4 5" key="1">
    <citation type="submission" date="2016-11" db="EMBL/GenBank/DDBJ databases">
        <authorList>
            <person name="Jaros S."/>
            <person name="Januszkiewicz K."/>
            <person name="Wedrychowicz H."/>
        </authorList>
    </citation>
    <scope>NUCLEOTIDE SEQUENCE [LARGE SCALE GENOMIC DNA]</scope>
    <source>
        <strain evidence="4 5">DSM 8605</strain>
    </source>
</reference>
<dbReference type="EMBL" id="FQXM01000023">
    <property type="protein sequence ID" value="SHH94231.1"/>
    <property type="molecule type" value="Genomic_DNA"/>
</dbReference>
<dbReference type="RefSeq" id="WP_073339669.1">
    <property type="nucleotide sequence ID" value="NZ_FQXM01000023.1"/>
</dbReference>
<feature type="domain" description="Solute-binding protein family 3/N-terminal" evidence="3">
    <location>
        <begin position="42"/>
        <end position="265"/>
    </location>
</feature>
<dbReference type="Proteomes" id="UP000184447">
    <property type="component" value="Unassembled WGS sequence"/>
</dbReference>
<sequence length="268" mass="29756">MKKKIVLGIAIVLSVASIFTACSKSENSGEDESLKYVQEKKEFILGLDDSFPPMGFKDESGEIVGFDIDMAKEVTSRMGVELKLQAIDWDSKVLSLDKKDIDCIWNGLTITEERKENIEFSNAYLENRQVIIVLADSTIDTKADLKDKVVSVQAGSSGKDAVSGESDVLDTFKELREFSNYTEALMDLSAGRTDAVVIDEIVGRYYMSKKAGEYKVASEDFGGEEYGIGFRKGELLLAEEVNKILQEMKEDGTSAKISEKWFGEDIVK</sequence>
<dbReference type="CDD" id="cd00996">
    <property type="entry name" value="PBP2_AatB_like"/>
    <property type="match status" value="1"/>
</dbReference>
<evidence type="ECO:0000313" key="4">
    <source>
        <dbReference type="EMBL" id="SHH94231.1"/>
    </source>
</evidence>
<dbReference type="PANTHER" id="PTHR35936">
    <property type="entry name" value="MEMBRANE-BOUND LYTIC MUREIN TRANSGLYCOSYLASE F"/>
    <property type="match status" value="1"/>
</dbReference>
<accession>A0A1M5X366</accession>
<dbReference type="Gene3D" id="3.40.190.10">
    <property type="entry name" value="Periplasmic binding protein-like II"/>
    <property type="match status" value="2"/>
</dbReference>
<evidence type="ECO:0000259" key="3">
    <source>
        <dbReference type="SMART" id="SM00062"/>
    </source>
</evidence>
<name>A0A1M5X366_9CLOT</name>